<organism evidence="5 6">
    <name type="scientific">Endosaccharibacter trunci</name>
    <dbReference type="NCBI Taxonomy" id="2812733"/>
    <lineage>
        <taxon>Bacteria</taxon>
        <taxon>Pseudomonadati</taxon>
        <taxon>Pseudomonadota</taxon>
        <taxon>Alphaproteobacteria</taxon>
        <taxon>Acetobacterales</taxon>
        <taxon>Acetobacteraceae</taxon>
        <taxon>Endosaccharibacter</taxon>
    </lineage>
</organism>
<feature type="region of interest" description="Disordered" evidence="3">
    <location>
        <begin position="1"/>
        <end position="21"/>
    </location>
</feature>
<evidence type="ECO:0000313" key="5">
    <source>
        <dbReference type="EMBL" id="MCQ8279099.1"/>
    </source>
</evidence>
<reference evidence="5 6" key="1">
    <citation type="submission" date="2022-06" db="EMBL/GenBank/DDBJ databases">
        <title>Endosaccharibacter gen. nov., sp. nov., endophytic bacteria isolated from sugarcane.</title>
        <authorList>
            <person name="Pitiwittayakul N."/>
            <person name="Yukphan P."/>
            <person name="Charoenyingcharoen P."/>
            <person name="Tanasupawat S."/>
        </authorList>
    </citation>
    <scope>NUCLEOTIDE SEQUENCE [LARGE SCALE GENOMIC DNA]</scope>
    <source>
        <strain evidence="5 6">KSS8</strain>
    </source>
</reference>
<evidence type="ECO:0000313" key="6">
    <source>
        <dbReference type="Proteomes" id="UP001524587"/>
    </source>
</evidence>
<accession>A0ABT1W885</accession>
<evidence type="ECO:0000259" key="4">
    <source>
        <dbReference type="PROSITE" id="PS50977"/>
    </source>
</evidence>
<protein>
    <submittedName>
        <fullName evidence="5">TetR/AcrR family transcriptional regulator</fullName>
    </submittedName>
</protein>
<sequence>MILTVTDDNSEPSPRRRIRRTPDAARELALDAAHRLLVQGGPAAVTLKAVAAATGMRHGNLNHHFGSVATLHSALFSRMAQRLSTRASEAVARLRRGESSAEDVVDLVFSTFVETGCGRLIGWLAAAGEQDALEPIFASLRGSVEAYRAGEPAGLPNAERGAGPIALELICHALTASLVGERLEAATHMPPGSLRRLAIAQLIALRAT</sequence>
<dbReference type="PROSITE" id="PS50977">
    <property type="entry name" value="HTH_TETR_2"/>
    <property type="match status" value="1"/>
</dbReference>
<evidence type="ECO:0000256" key="1">
    <source>
        <dbReference type="ARBA" id="ARBA00023125"/>
    </source>
</evidence>
<keyword evidence="1 2" id="KW-0238">DNA-binding</keyword>
<dbReference type="Gene3D" id="1.10.357.10">
    <property type="entry name" value="Tetracycline Repressor, domain 2"/>
    <property type="match status" value="1"/>
</dbReference>
<comment type="caution">
    <text evidence="5">The sequence shown here is derived from an EMBL/GenBank/DDBJ whole genome shotgun (WGS) entry which is preliminary data.</text>
</comment>
<dbReference type="SUPFAM" id="SSF46689">
    <property type="entry name" value="Homeodomain-like"/>
    <property type="match status" value="1"/>
</dbReference>
<gene>
    <name evidence="5" type="ORF">NFI95_11655</name>
</gene>
<dbReference type="Proteomes" id="UP001524587">
    <property type="component" value="Unassembled WGS sequence"/>
</dbReference>
<dbReference type="InterPro" id="IPR009057">
    <property type="entry name" value="Homeodomain-like_sf"/>
</dbReference>
<evidence type="ECO:0000256" key="3">
    <source>
        <dbReference type="SAM" id="MobiDB-lite"/>
    </source>
</evidence>
<dbReference type="RefSeq" id="WP_422864586.1">
    <property type="nucleotide sequence ID" value="NZ_JAMSKV010000010.1"/>
</dbReference>
<keyword evidence="6" id="KW-1185">Reference proteome</keyword>
<dbReference type="EMBL" id="JAMSKV010000010">
    <property type="protein sequence ID" value="MCQ8279099.1"/>
    <property type="molecule type" value="Genomic_DNA"/>
</dbReference>
<dbReference type="InterPro" id="IPR001647">
    <property type="entry name" value="HTH_TetR"/>
</dbReference>
<feature type="DNA-binding region" description="H-T-H motif" evidence="2">
    <location>
        <begin position="46"/>
        <end position="65"/>
    </location>
</feature>
<name>A0ABT1W885_9PROT</name>
<feature type="domain" description="HTH tetR-type" evidence="4">
    <location>
        <begin position="23"/>
        <end position="83"/>
    </location>
</feature>
<dbReference type="Pfam" id="PF00440">
    <property type="entry name" value="TetR_N"/>
    <property type="match status" value="1"/>
</dbReference>
<proteinExistence type="predicted"/>
<evidence type="ECO:0000256" key="2">
    <source>
        <dbReference type="PROSITE-ProRule" id="PRU00335"/>
    </source>
</evidence>